<comment type="catalytic activity">
    <reaction evidence="6">
        <text>4 Fe(2+) + O2 + 6 H2O = 4 iron(III) oxide-hydroxide + 12 H(+)</text>
        <dbReference type="Rhea" id="RHEA:11972"/>
        <dbReference type="ChEBI" id="CHEBI:15377"/>
        <dbReference type="ChEBI" id="CHEBI:15378"/>
        <dbReference type="ChEBI" id="CHEBI:15379"/>
        <dbReference type="ChEBI" id="CHEBI:29033"/>
        <dbReference type="ChEBI" id="CHEBI:78619"/>
        <dbReference type="EC" id="1.16.3.2"/>
    </reaction>
</comment>
<dbReference type="InterPro" id="IPR008331">
    <property type="entry name" value="Ferritin_DPS_dom"/>
</dbReference>
<keyword evidence="5 6" id="KW-0408">Iron</keyword>
<dbReference type="EMBL" id="BAAFSF010000001">
    <property type="protein sequence ID" value="GAB1250998.1"/>
    <property type="molecule type" value="Genomic_DNA"/>
</dbReference>
<dbReference type="Pfam" id="PF00210">
    <property type="entry name" value="Ferritin"/>
    <property type="match status" value="1"/>
</dbReference>
<keyword evidence="4" id="KW-0560">Oxidoreductase</keyword>
<dbReference type="InterPro" id="IPR009078">
    <property type="entry name" value="Ferritin-like_SF"/>
</dbReference>
<keyword evidence="2 6" id="KW-0409">Iron storage</keyword>
<dbReference type="PANTHER" id="PTHR11431:SF127">
    <property type="entry name" value="BACTERIAL NON-HEME FERRITIN"/>
    <property type="match status" value="1"/>
</dbReference>
<reference evidence="8 9" key="1">
    <citation type="journal article" date="2025" name="Int. J. Syst. Evol. Microbiol.">
        <title>Desulfovibrio falkowii sp. nov., Porphyromonas miyakawae sp. nov., Mediterraneibacter flintii sp. nov. and Owariibacterium komagatae gen. nov., sp. nov., isolated from human faeces.</title>
        <authorList>
            <person name="Hamaguchi T."/>
            <person name="Ohara M."/>
            <person name="Hisatomi A."/>
            <person name="Sekiguchi K."/>
            <person name="Takeda J.I."/>
            <person name="Ueyama J."/>
            <person name="Ito M."/>
            <person name="Nishiwaki H."/>
            <person name="Ogi T."/>
            <person name="Hirayama M."/>
            <person name="Ohkuma M."/>
            <person name="Sakamoto M."/>
            <person name="Ohno K."/>
        </authorList>
    </citation>
    <scope>NUCLEOTIDE SEQUENCE [LARGE SCALE GENOMIC DNA]</scope>
    <source>
        <strain evidence="8 9">13CB11C</strain>
    </source>
</reference>
<name>A0ABQ0DZZ9_9PORP</name>
<evidence type="ECO:0000313" key="9">
    <source>
        <dbReference type="Proteomes" id="UP001628220"/>
    </source>
</evidence>
<evidence type="ECO:0000259" key="7">
    <source>
        <dbReference type="PROSITE" id="PS50905"/>
    </source>
</evidence>
<dbReference type="PANTHER" id="PTHR11431">
    <property type="entry name" value="FERRITIN"/>
    <property type="match status" value="1"/>
</dbReference>
<dbReference type="InterPro" id="IPR001519">
    <property type="entry name" value="Ferritin"/>
</dbReference>
<sequence>MISKKMQAAFNEQITEELYSSNIYMSMAYHMEGLGYEGCAHWLIKQSDEELQHAREMASFVVSRGGKVEMRAIQAVKDEWKNPLQLFQAVYEHECHISQCINDLLDKAREEGDKAAEEFCWHFVREQVEEEATSGGIVDKLKNNGEGAIILLDHVMASR</sequence>
<dbReference type="InterPro" id="IPR041719">
    <property type="entry name" value="Ferritin_prok"/>
</dbReference>
<evidence type="ECO:0000256" key="1">
    <source>
        <dbReference type="ARBA" id="ARBA00006950"/>
    </source>
</evidence>
<proteinExistence type="inferred from homology"/>
<dbReference type="PROSITE" id="PS50905">
    <property type="entry name" value="FERRITIN_LIKE"/>
    <property type="match status" value="1"/>
</dbReference>
<dbReference type="InterPro" id="IPR009040">
    <property type="entry name" value="Ferritin-like_diiron"/>
</dbReference>
<dbReference type="SUPFAM" id="SSF47240">
    <property type="entry name" value="Ferritin-like"/>
    <property type="match status" value="1"/>
</dbReference>
<dbReference type="EC" id="1.16.3.2" evidence="6"/>
<evidence type="ECO:0000313" key="8">
    <source>
        <dbReference type="EMBL" id="GAB1250998.1"/>
    </source>
</evidence>
<keyword evidence="9" id="KW-1185">Reference proteome</keyword>
<dbReference type="Gene3D" id="1.20.1260.10">
    <property type="match status" value="1"/>
</dbReference>
<comment type="caution">
    <text evidence="8">The sequence shown here is derived from an EMBL/GenBank/DDBJ whole genome shotgun (WGS) entry which is preliminary data.</text>
</comment>
<dbReference type="Proteomes" id="UP001628220">
    <property type="component" value="Unassembled WGS sequence"/>
</dbReference>
<comment type="subcellular location">
    <subcellularLocation>
        <location evidence="6">Cytoplasm</location>
    </subcellularLocation>
</comment>
<gene>
    <name evidence="8" type="ORF">Tsumi_01020</name>
</gene>
<feature type="domain" description="Ferritin-like diiron" evidence="7">
    <location>
        <begin position="1"/>
        <end position="145"/>
    </location>
</feature>
<protein>
    <recommendedName>
        <fullName evidence="6">Ferritin</fullName>
        <ecNumber evidence="6">1.16.3.2</ecNumber>
    </recommendedName>
</protein>
<accession>A0ABQ0DZZ9</accession>
<comment type="similarity">
    <text evidence="1 6">Belongs to the ferritin family. Prokaryotic subfamily.</text>
</comment>
<evidence type="ECO:0000256" key="6">
    <source>
        <dbReference type="RuleBase" id="RU361145"/>
    </source>
</evidence>
<dbReference type="RefSeq" id="WP_411914825.1">
    <property type="nucleotide sequence ID" value="NZ_BAAFSF010000001.1"/>
</dbReference>
<evidence type="ECO:0000256" key="4">
    <source>
        <dbReference type="ARBA" id="ARBA00023002"/>
    </source>
</evidence>
<keyword evidence="6" id="KW-0963">Cytoplasm</keyword>
<evidence type="ECO:0000256" key="2">
    <source>
        <dbReference type="ARBA" id="ARBA00022434"/>
    </source>
</evidence>
<evidence type="ECO:0000256" key="3">
    <source>
        <dbReference type="ARBA" id="ARBA00022723"/>
    </source>
</evidence>
<evidence type="ECO:0000256" key="5">
    <source>
        <dbReference type="ARBA" id="ARBA00023004"/>
    </source>
</evidence>
<comment type="function">
    <text evidence="6">Iron-storage protein.</text>
</comment>
<dbReference type="InterPro" id="IPR012347">
    <property type="entry name" value="Ferritin-like"/>
</dbReference>
<keyword evidence="3 6" id="KW-0479">Metal-binding</keyword>
<dbReference type="CDD" id="cd01055">
    <property type="entry name" value="Nonheme_Ferritin"/>
    <property type="match status" value="1"/>
</dbReference>
<organism evidence="8 9">
    <name type="scientific">Porphyromonas miyakawae</name>
    <dbReference type="NCBI Taxonomy" id="3137470"/>
    <lineage>
        <taxon>Bacteria</taxon>
        <taxon>Pseudomonadati</taxon>
        <taxon>Bacteroidota</taxon>
        <taxon>Bacteroidia</taxon>
        <taxon>Bacteroidales</taxon>
        <taxon>Porphyromonadaceae</taxon>
        <taxon>Porphyromonas</taxon>
    </lineage>
</organism>